<dbReference type="Proteomes" id="UP000196365">
    <property type="component" value="Unassembled WGS sequence"/>
</dbReference>
<keyword evidence="1 3" id="KW-0812">Transmembrane</keyword>
<keyword evidence="5" id="KW-1185">Reference proteome</keyword>
<name>A0A1T4PMW0_9FIRM</name>
<dbReference type="Gene3D" id="1.10.1760.20">
    <property type="match status" value="1"/>
</dbReference>
<dbReference type="PANTHER" id="PTHR37815:SF3">
    <property type="entry name" value="UPF0397 PROTEIN SPR0429"/>
    <property type="match status" value="1"/>
</dbReference>
<dbReference type="EMBL" id="FUWV01000019">
    <property type="protein sequence ID" value="SJZ92924.1"/>
    <property type="molecule type" value="Genomic_DNA"/>
</dbReference>
<reference evidence="4 5" key="1">
    <citation type="submission" date="2017-02" db="EMBL/GenBank/DDBJ databases">
        <authorList>
            <person name="Peterson S.W."/>
        </authorList>
    </citation>
    <scope>NUCLEOTIDE SEQUENCE [LARGE SCALE GENOMIC DNA]</scope>
    <source>
        <strain evidence="4 5">DSM 15102</strain>
    </source>
</reference>
<evidence type="ECO:0000256" key="2">
    <source>
        <dbReference type="ARBA" id="ARBA00022989"/>
    </source>
</evidence>
<dbReference type="OrthoDB" id="411368at2"/>
<feature type="transmembrane region" description="Helical" evidence="3">
    <location>
        <begin position="105"/>
        <end position="125"/>
    </location>
</feature>
<organism evidence="4 5">
    <name type="scientific">Garciella nitratireducens DSM 15102</name>
    <dbReference type="NCBI Taxonomy" id="1121911"/>
    <lineage>
        <taxon>Bacteria</taxon>
        <taxon>Bacillati</taxon>
        <taxon>Bacillota</taxon>
        <taxon>Clostridia</taxon>
        <taxon>Eubacteriales</taxon>
        <taxon>Eubacteriaceae</taxon>
        <taxon>Garciella</taxon>
    </lineage>
</organism>
<dbReference type="AlphaFoldDB" id="A0A1T4PMW0"/>
<sequence length="161" mass="17620">MNTHLKKITHTSLLIALVFLCTVVIIIPSPLGGYINLGDAAIYLSSYFLGPMLGFLAAGIGSMLGDFYLGYVNYMIATLLIKGTMGLISGYLFQKEKYILGSISGLMIMVIGYYIFEIILFHNLLSPLANIPYNLIQGIIGVVVGILLIKMFKNAKVKISF</sequence>
<keyword evidence="3" id="KW-0472">Membrane</keyword>
<feature type="transmembrane region" description="Helical" evidence="3">
    <location>
        <begin position="131"/>
        <end position="149"/>
    </location>
</feature>
<evidence type="ECO:0000256" key="3">
    <source>
        <dbReference type="SAM" id="Phobius"/>
    </source>
</evidence>
<feature type="transmembrane region" description="Helical" evidence="3">
    <location>
        <begin position="71"/>
        <end position="93"/>
    </location>
</feature>
<evidence type="ECO:0000256" key="1">
    <source>
        <dbReference type="ARBA" id="ARBA00022692"/>
    </source>
</evidence>
<protein>
    <submittedName>
        <fullName evidence="4">Uncharacterized membrane protein</fullName>
    </submittedName>
</protein>
<dbReference type="Pfam" id="PF07155">
    <property type="entry name" value="ECF-ribofla_trS"/>
    <property type="match status" value="1"/>
</dbReference>
<dbReference type="InterPro" id="IPR009825">
    <property type="entry name" value="ECF_substrate-spec-like"/>
</dbReference>
<dbReference type="PANTHER" id="PTHR37815">
    <property type="entry name" value="UPF0397 PROTEIN BC_2624-RELATED"/>
    <property type="match status" value="1"/>
</dbReference>
<feature type="transmembrane region" description="Helical" evidence="3">
    <location>
        <begin position="12"/>
        <end position="35"/>
    </location>
</feature>
<evidence type="ECO:0000313" key="4">
    <source>
        <dbReference type="EMBL" id="SJZ92924.1"/>
    </source>
</evidence>
<feature type="transmembrane region" description="Helical" evidence="3">
    <location>
        <begin position="47"/>
        <end position="65"/>
    </location>
</feature>
<dbReference type="GO" id="GO:0016020">
    <property type="term" value="C:membrane"/>
    <property type="evidence" value="ECO:0007669"/>
    <property type="project" value="InterPro"/>
</dbReference>
<keyword evidence="2 3" id="KW-1133">Transmembrane helix</keyword>
<gene>
    <name evidence="4" type="ORF">SAMN02745973_02153</name>
</gene>
<evidence type="ECO:0000313" key="5">
    <source>
        <dbReference type="Proteomes" id="UP000196365"/>
    </source>
</evidence>
<proteinExistence type="predicted"/>
<dbReference type="RefSeq" id="WP_159454711.1">
    <property type="nucleotide sequence ID" value="NZ_FUWV01000019.1"/>
</dbReference>
<accession>A0A1T4PMW0</accession>